<dbReference type="Gene3D" id="3.40.50.11750">
    <property type="entry name" value="HypD, alpha/beta domain 1"/>
    <property type="match status" value="2"/>
</dbReference>
<dbReference type="InterPro" id="IPR042244">
    <property type="entry name" value="HypD_2_sf"/>
</dbReference>
<dbReference type="InterPro" id="IPR042243">
    <property type="entry name" value="HypD_1"/>
</dbReference>
<protein>
    <submittedName>
        <fullName evidence="4">Hydrogenase formation protein HypD</fullName>
    </submittedName>
</protein>
<dbReference type="PIRSF" id="PIRSF005622">
    <property type="entry name" value="Hydrgn_mat_hypD"/>
    <property type="match status" value="1"/>
</dbReference>
<comment type="caution">
    <text evidence="4">The sequence shown here is derived from an EMBL/GenBank/DDBJ whole genome shotgun (WGS) entry which is preliminary data.</text>
</comment>
<dbReference type="Proteomes" id="UP001246244">
    <property type="component" value="Unassembled WGS sequence"/>
</dbReference>
<evidence type="ECO:0000256" key="3">
    <source>
        <dbReference type="ARBA" id="ARBA00023004"/>
    </source>
</evidence>
<keyword evidence="2" id="KW-0479">Metal-binding</keyword>
<reference evidence="5" key="1">
    <citation type="submission" date="2023-07" db="EMBL/GenBank/DDBJ databases">
        <title>Whole-genome sequencing of a new Methanosarcina sp. Z-7115.</title>
        <authorList>
            <person name="Zhilina T.N."/>
            <person name="Merkel A.Y."/>
        </authorList>
    </citation>
    <scope>NUCLEOTIDE SEQUENCE [LARGE SCALE GENOMIC DNA]</scope>
    <source>
        <strain evidence="5">Z-7115</strain>
    </source>
</reference>
<keyword evidence="5" id="KW-1185">Reference proteome</keyword>
<evidence type="ECO:0000256" key="2">
    <source>
        <dbReference type="ARBA" id="ARBA00022723"/>
    </source>
</evidence>
<dbReference type="RefSeq" id="WP_310574395.1">
    <property type="nucleotide sequence ID" value="NZ_JAVKPK010000002.1"/>
</dbReference>
<gene>
    <name evidence="4" type="primary">hypD</name>
    <name evidence="4" type="ORF">RG963_00935</name>
</gene>
<evidence type="ECO:0000256" key="1">
    <source>
        <dbReference type="ARBA" id="ARBA00007888"/>
    </source>
</evidence>
<name>A0ABU2CXA3_9EURY</name>
<keyword evidence="3" id="KW-0408">Iron</keyword>
<comment type="similarity">
    <text evidence="1">Belongs to the HypD family.</text>
</comment>
<dbReference type="PANTHER" id="PTHR30149">
    <property type="entry name" value="HYDROGENASE PROTEIN ASSEMBLY PROTEIN HYPD"/>
    <property type="match status" value="1"/>
</dbReference>
<evidence type="ECO:0000313" key="4">
    <source>
        <dbReference type="EMBL" id="MDR7664369.1"/>
    </source>
</evidence>
<dbReference type="EMBL" id="JAVKPK010000002">
    <property type="protein sequence ID" value="MDR7664369.1"/>
    <property type="molecule type" value="Genomic_DNA"/>
</dbReference>
<evidence type="ECO:0000313" key="5">
    <source>
        <dbReference type="Proteomes" id="UP001246244"/>
    </source>
</evidence>
<dbReference type="NCBIfam" id="TIGR00075">
    <property type="entry name" value="hypD"/>
    <property type="match status" value="1"/>
</dbReference>
<accession>A0ABU2CXA3</accession>
<proteinExistence type="inferred from homology"/>
<dbReference type="Gene3D" id="6.10.20.100">
    <property type="match status" value="1"/>
</dbReference>
<dbReference type="InterPro" id="IPR002780">
    <property type="entry name" value="Hyd_form_HypD"/>
</dbReference>
<sequence>MENGNSPSKPAVPELEKKLLERIRGSKIPLRIMHVCGTHERTIAKYGLRSVFPENIEVISGPGCPVCVTPEEDVNIAIALAKSGAAVVTFGDMMRVPGSAESLLEVKSEGANVRMVYSIDDAIAFAEKKPELEVVFFGIGFETTVPANAAALLRNTPENFSLLASQKQTPPAIELLARDADVDAFIAPGHVATIIGTRPFEPLAEKGFPVVVSGFEARDILLGINLLQTQAEEGISRVDNGYPRAVKPEGNQIAIKIMEKVFETSDSEWRGIGKIENSGLVLRKEFEEKDAAKKHEDLYASALEDIRKKAGRKDKNRCICAAILTGKAKPPQCPNFGKDCTPKNPAGPCMVSQEGMCYNWFRYSREEGGNRRA</sequence>
<dbReference type="PANTHER" id="PTHR30149:SF0">
    <property type="entry name" value="HYDROGENASE MATURATION FACTOR HYPD"/>
    <property type="match status" value="1"/>
</dbReference>
<organism evidence="4 5">
    <name type="scientific">Methanosarcina baikalica</name>
    <dbReference type="NCBI Taxonomy" id="3073890"/>
    <lineage>
        <taxon>Archaea</taxon>
        <taxon>Methanobacteriati</taxon>
        <taxon>Methanobacteriota</taxon>
        <taxon>Stenosarchaea group</taxon>
        <taxon>Methanomicrobia</taxon>
        <taxon>Methanosarcinales</taxon>
        <taxon>Methanosarcinaceae</taxon>
        <taxon>Methanosarcina</taxon>
    </lineage>
</organism>
<dbReference type="Pfam" id="PF01924">
    <property type="entry name" value="HypD"/>
    <property type="match status" value="1"/>
</dbReference>